<reference evidence="2" key="1">
    <citation type="submission" date="2022-11" db="UniProtKB">
        <authorList>
            <consortium name="WormBaseParasite"/>
        </authorList>
    </citation>
    <scope>IDENTIFICATION</scope>
</reference>
<accession>A0AC34F4E1</accession>
<dbReference type="Proteomes" id="UP000887579">
    <property type="component" value="Unplaced"/>
</dbReference>
<sequence>METVNSINLATRVAIDDDIEMVEEDSDVEEEVVPDIELSAPTMSTSFVTVSEKDNVVPKVGESEKSLSKSASPVTISKEIVDITPARRTPISNNITQFLSPMNMSKKDVVGIREMEKKNCKVKRVTIDDDIEMLEEDSDAEEVSLSHVGESASKPTPAALNEKVDVVDISADDNEEDIPLTDNCDVNDVPVNMARKMQAIKRTEIDDDICMLEVASDVEEFDAPQPYNTAETPIELQLSNSTASQNNENSRIITHDNHAINDAGSIEKNVDQISKIQTDVSKSPLNAETLKVKPANDICTPRLRIEIQQEQQLFSQKNSQNKSQNSGSSRSKKSRADDLLMRQESETPVNDYERNEADNVERWNDFFHASSPPSRLNSVNPAVVLSGRTPSPPDRVYSNSPVDTSMSAVRFYHPSGLFLSQCCEKLEFVYSHNAYAFWAQIYAHFIKPNSIPENTYTVVNQRMSGFASMSLFFTGSEDNASEIKDKFVKYFLQNSLAIGDAIGEDLSQSFNPKVIETTSANDLLAIHFVALSRWFECRFAIFDDGHWKRYGNWNIYDLKNYIPIVMMEKKNGKYSPIFTFKN</sequence>
<protein>
    <submittedName>
        <fullName evidence="2">Uncharacterized protein</fullName>
    </submittedName>
</protein>
<name>A0AC34F4E1_9BILA</name>
<dbReference type="WBParaSite" id="ES5_v2.g12009.t1">
    <property type="protein sequence ID" value="ES5_v2.g12009.t1"/>
    <property type="gene ID" value="ES5_v2.g12009"/>
</dbReference>
<evidence type="ECO:0000313" key="2">
    <source>
        <dbReference type="WBParaSite" id="ES5_v2.g12009.t1"/>
    </source>
</evidence>
<organism evidence="1 2">
    <name type="scientific">Panagrolaimus sp. ES5</name>
    <dbReference type="NCBI Taxonomy" id="591445"/>
    <lineage>
        <taxon>Eukaryota</taxon>
        <taxon>Metazoa</taxon>
        <taxon>Ecdysozoa</taxon>
        <taxon>Nematoda</taxon>
        <taxon>Chromadorea</taxon>
        <taxon>Rhabditida</taxon>
        <taxon>Tylenchina</taxon>
        <taxon>Panagrolaimomorpha</taxon>
        <taxon>Panagrolaimoidea</taxon>
        <taxon>Panagrolaimidae</taxon>
        <taxon>Panagrolaimus</taxon>
    </lineage>
</organism>
<proteinExistence type="predicted"/>
<evidence type="ECO:0000313" key="1">
    <source>
        <dbReference type="Proteomes" id="UP000887579"/>
    </source>
</evidence>